<dbReference type="Gene3D" id="3.40.50.1820">
    <property type="entry name" value="alpha/beta hydrolase"/>
    <property type="match status" value="1"/>
</dbReference>
<organism evidence="1 2">
    <name type="scientific">Bilifractor porci</name>
    <dbReference type="NCBI Taxonomy" id="2606636"/>
    <lineage>
        <taxon>Bacteria</taxon>
        <taxon>Bacillati</taxon>
        <taxon>Bacillota</taxon>
        <taxon>Clostridia</taxon>
        <taxon>Lachnospirales</taxon>
        <taxon>Lachnospiraceae</taxon>
        <taxon>Bilifractor</taxon>
    </lineage>
</organism>
<protein>
    <submittedName>
        <fullName evidence="1">Alpha/beta hydrolase</fullName>
    </submittedName>
</protein>
<sequence>MKKHGKLMILFPGIGYTNDRPLLYYTGKMAVSEFGFTLKRVSYRGLPDKVKGDPVKMKEAFQAALRSAEDDLKELDFSVYSEIVMVSKSIGTAAAGAYAEGHGLCCRNIYYTPLEETFSRIRPESGIAFHGTADPWAGDEAVIRGCEKMHIPLTVIENANHSLETGNVRKDISNLGKIMEQVYQFLSMV</sequence>
<dbReference type="AlphaFoldDB" id="A0A7X2P9K6"/>
<dbReference type="RefSeq" id="WP_154458170.1">
    <property type="nucleotide sequence ID" value="NZ_VUMV01000005.1"/>
</dbReference>
<name>A0A7X2P9K6_9FIRM</name>
<evidence type="ECO:0000313" key="2">
    <source>
        <dbReference type="Proteomes" id="UP000466864"/>
    </source>
</evidence>
<reference evidence="1 2" key="1">
    <citation type="submission" date="2019-08" db="EMBL/GenBank/DDBJ databases">
        <title>In-depth cultivation of the pig gut microbiome towards novel bacterial diversity and tailored functional studies.</title>
        <authorList>
            <person name="Wylensek D."/>
            <person name="Hitch T.C.A."/>
            <person name="Clavel T."/>
        </authorList>
    </citation>
    <scope>NUCLEOTIDE SEQUENCE [LARGE SCALE GENOMIC DNA]</scope>
    <source>
        <strain evidence="1 2">Oil+RF-744-WCA-WT-13</strain>
    </source>
</reference>
<accession>A0A7X2P9K6</accession>
<keyword evidence="1" id="KW-0378">Hydrolase</keyword>
<gene>
    <name evidence="1" type="ORF">FYJ60_08015</name>
</gene>
<proteinExistence type="predicted"/>
<keyword evidence="2" id="KW-1185">Reference proteome</keyword>
<dbReference type="EMBL" id="VUMV01000005">
    <property type="protein sequence ID" value="MST82258.1"/>
    <property type="molecule type" value="Genomic_DNA"/>
</dbReference>
<dbReference type="InterPro" id="IPR029058">
    <property type="entry name" value="AB_hydrolase_fold"/>
</dbReference>
<comment type="caution">
    <text evidence="1">The sequence shown here is derived from an EMBL/GenBank/DDBJ whole genome shotgun (WGS) entry which is preliminary data.</text>
</comment>
<dbReference type="GO" id="GO:0016787">
    <property type="term" value="F:hydrolase activity"/>
    <property type="evidence" value="ECO:0007669"/>
    <property type="project" value="UniProtKB-KW"/>
</dbReference>
<dbReference type="Proteomes" id="UP000466864">
    <property type="component" value="Unassembled WGS sequence"/>
</dbReference>
<evidence type="ECO:0000313" key="1">
    <source>
        <dbReference type="EMBL" id="MST82258.1"/>
    </source>
</evidence>